<dbReference type="EMBL" id="ML979133">
    <property type="protein sequence ID" value="KAF1919154.1"/>
    <property type="molecule type" value="Genomic_DNA"/>
</dbReference>
<keyword evidence="4" id="KW-0479">Metal-binding</keyword>
<feature type="domain" description="Auxiliary Activity family 9 catalytic" evidence="18">
    <location>
        <begin position="17"/>
        <end position="226"/>
    </location>
</feature>
<keyword evidence="12 15" id="KW-0624">Polysaccharide degradation</keyword>
<evidence type="ECO:0000313" key="20">
    <source>
        <dbReference type="Proteomes" id="UP000800096"/>
    </source>
</evidence>
<feature type="compositionally biased region" description="Low complexity" evidence="16">
    <location>
        <begin position="339"/>
        <end position="350"/>
    </location>
</feature>
<keyword evidence="6 15" id="KW-0136">Cellulose degradation</keyword>
<dbReference type="GO" id="GO:0030248">
    <property type="term" value="F:cellulose binding"/>
    <property type="evidence" value="ECO:0007669"/>
    <property type="project" value="UniProtKB-UniRule"/>
</dbReference>
<dbReference type="PANTHER" id="PTHR33353">
    <property type="entry name" value="PUTATIVE (AFU_ORTHOLOGUE AFUA_1G12560)-RELATED"/>
    <property type="match status" value="1"/>
</dbReference>
<evidence type="ECO:0000256" key="5">
    <source>
        <dbReference type="ARBA" id="ARBA00022729"/>
    </source>
</evidence>
<evidence type="ECO:0000256" key="16">
    <source>
        <dbReference type="SAM" id="MobiDB-lite"/>
    </source>
</evidence>
<evidence type="ECO:0000256" key="15">
    <source>
        <dbReference type="RuleBase" id="RU368122"/>
    </source>
</evidence>
<comment type="function">
    <text evidence="15">Lytic polysaccharide monooxygenase (LMPO) that depolymerizes crystalline and amorphous polysaccharides via the oxidation of scissile alpha- or beta-(1-4)-glycosidic bonds, yielding C1 and/or C4 oxidation products. Catalysis by LPMOs requires the reduction of the active-site copper from Cu(II) to Cu(I) by a reducing agent and H(2)O(2) or O(2) as a cosubstrate.</text>
</comment>
<evidence type="ECO:0000313" key="19">
    <source>
        <dbReference type="EMBL" id="KAF1919154.1"/>
    </source>
</evidence>
<evidence type="ECO:0000256" key="7">
    <source>
        <dbReference type="ARBA" id="ARBA00023002"/>
    </source>
</evidence>
<dbReference type="Gene3D" id="2.70.50.70">
    <property type="match status" value="1"/>
</dbReference>
<keyword evidence="19" id="KW-0378">Hydrolase</keyword>
<dbReference type="CDD" id="cd21175">
    <property type="entry name" value="LPMO_AA9"/>
    <property type="match status" value="1"/>
</dbReference>
<evidence type="ECO:0000256" key="11">
    <source>
        <dbReference type="ARBA" id="ARBA00023277"/>
    </source>
</evidence>
<evidence type="ECO:0000256" key="6">
    <source>
        <dbReference type="ARBA" id="ARBA00023001"/>
    </source>
</evidence>
<dbReference type="EC" id="1.14.99.56" evidence="15"/>
<protein>
    <recommendedName>
        <fullName evidence="15">AA9 family lytic polysaccharide monooxygenase</fullName>
        <ecNumber evidence="15">1.14.99.56</ecNumber>
    </recommendedName>
    <alternativeName>
        <fullName evidence="15">Endo-beta-1,4-glucanase</fullName>
    </alternativeName>
    <alternativeName>
        <fullName evidence="15">Glycosyl hydrolase 61 family protein</fullName>
    </alternativeName>
</protein>
<evidence type="ECO:0000256" key="9">
    <source>
        <dbReference type="ARBA" id="ARBA00023033"/>
    </source>
</evidence>
<dbReference type="Pfam" id="PF03443">
    <property type="entry name" value="AA9"/>
    <property type="match status" value="1"/>
</dbReference>
<dbReference type="GO" id="GO:0005576">
    <property type="term" value="C:extracellular region"/>
    <property type="evidence" value="ECO:0007669"/>
    <property type="project" value="UniProtKB-SubCell"/>
</dbReference>
<dbReference type="AlphaFoldDB" id="A0A6A5QX09"/>
<sequence>MKTAAALSAIIALANAHATWQQLWKNGEDLGSTCARLPPSNSPIEDYSSTALQCNVNPAAAEGKCAYAAGDTVTIEMHQHNTRDCTIEGIGGAHWGPVLAYMGKVEDASSADGSGEFFKVYQNGWAKNTEATQGDKDFWGTKDMNYNCGKLDFKIPSDIAPGDYLLRAEAIALHAAGPAGGAQHYVTCYQLTVTGSGTATPAGVTFPEIYSKTGPGLGFSIYTNLDSYPMPGPELIASGTEATPQLLTFGKILGSPASDSSTNAVAPASSAVVPAPNSSSPVAEAVTLPAGNNTAQPISIGAPVEPSSVPGLTPPVTSDSFSTTIAPGAPTTLATSLRPSTTAPTPSEPAVDAPNDDNPSEKIYTLNTFVAWLEENAGSANAAMIRRMIETLQ</sequence>
<evidence type="ECO:0000256" key="4">
    <source>
        <dbReference type="ARBA" id="ARBA00022723"/>
    </source>
</evidence>
<organism evidence="19 20">
    <name type="scientific">Ampelomyces quisqualis</name>
    <name type="common">Powdery mildew agent</name>
    <dbReference type="NCBI Taxonomy" id="50730"/>
    <lineage>
        <taxon>Eukaryota</taxon>
        <taxon>Fungi</taxon>
        <taxon>Dikarya</taxon>
        <taxon>Ascomycota</taxon>
        <taxon>Pezizomycotina</taxon>
        <taxon>Dothideomycetes</taxon>
        <taxon>Pleosporomycetidae</taxon>
        <taxon>Pleosporales</taxon>
        <taxon>Pleosporineae</taxon>
        <taxon>Phaeosphaeriaceae</taxon>
        <taxon>Ampelomyces</taxon>
    </lineage>
</organism>
<evidence type="ECO:0000256" key="13">
    <source>
        <dbReference type="ARBA" id="ARBA00044502"/>
    </source>
</evidence>
<evidence type="ECO:0000256" key="12">
    <source>
        <dbReference type="ARBA" id="ARBA00023326"/>
    </source>
</evidence>
<dbReference type="GO" id="GO:0008810">
    <property type="term" value="F:cellulase activity"/>
    <property type="evidence" value="ECO:0007669"/>
    <property type="project" value="UniProtKB-UniRule"/>
</dbReference>
<keyword evidence="9" id="KW-0503">Monooxygenase</keyword>
<dbReference type="GO" id="GO:0030245">
    <property type="term" value="P:cellulose catabolic process"/>
    <property type="evidence" value="ECO:0007669"/>
    <property type="project" value="UniProtKB-UniRule"/>
</dbReference>
<feature type="compositionally biased region" description="Polar residues" evidence="16">
    <location>
        <begin position="315"/>
        <end position="325"/>
    </location>
</feature>
<evidence type="ECO:0000256" key="17">
    <source>
        <dbReference type="SAM" id="SignalP"/>
    </source>
</evidence>
<dbReference type="GO" id="GO:0004497">
    <property type="term" value="F:monooxygenase activity"/>
    <property type="evidence" value="ECO:0007669"/>
    <property type="project" value="UniProtKB-KW"/>
</dbReference>
<name>A0A6A5QX09_AMPQU</name>
<gene>
    <name evidence="19" type="ORF">BDU57DRAFT_441613</name>
</gene>
<evidence type="ECO:0000256" key="3">
    <source>
        <dbReference type="ARBA" id="ARBA00022525"/>
    </source>
</evidence>
<keyword evidence="5 17" id="KW-0732">Signal</keyword>
<feature type="signal peptide" evidence="17">
    <location>
        <begin position="1"/>
        <end position="16"/>
    </location>
</feature>
<feature type="region of interest" description="Disordered" evidence="16">
    <location>
        <begin position="297"/>
        <end position="359"/>
    </location>
</feature>
<dbReference type="InterPro" id="IPR049892">
    <property type="entry name" value="AA9"/>
</dbReference>
<comment type="cofactor">
    <cofactor evidence="1">
        <name>Cu(2+)</name>
        <dbReference type="ChEBI" id="CHEBI:29036"/>
    </cofactor>
</comment>
<keyword evidence="7" id="KW-0560">Oxidoreductase</keyword>
<dbReference type="OrthoDB" id="3238762at2759"/>
<comment type="domain">
    <text evidence="15">Has a modular structure: an endo-beta-1,4-glucanase catalytic module at the N-terminus, a linker rich in serines and threonines, and a C-terminal carbohydrate-binding module (CBM).</text>
</comment>
<keyword evidence="8" id="KW-0186">Copper</keyword>
<keyword evidence="3 15" id="KW-0964">Secreted</keyword>
<dbReference type="PANTHER" id="PTHR33353:SF9">
    <property type="entry name" value="ENDOGLUCANASE II"/>
    <property type="match status" value="1"/>
</dbReference>
<comment type="catalytic activity">
    <reaction evidence="14 15">
        <text>[(1-&gt;4)-beta-D-glucosyl]n+m + reduced acceptor + O2 = 4-dehydro-beta-D-glucosyl-[(1-&gt;4)-beta-D-glucosyl]n-1 + [(1-&gt;4)-beta-D-glucosyl]m + acceptor + H2O.</text>
        <dbReference type="EC" id="1.14.99.56"/>
    </reaction>
</comment>
<evidence type="ECO:0000256" key="14">
    <source>
        <dbReference type="ARBA" id="ARBA00045077"/>
    </source>
</evidence>
<proteinExistence type="inferred from homology"/>
<keyword evidence="11 15" id="KW-0119">Carbohydrate metabolism</keyword>
<reference evidence="19" key="1">
    <citation type="journal article" date="2020" name="Stud. Mycol.">
        <title>101 Dothideomycetes genomes: a test case for predicting lifestyles and emergence of pathogens.</title>
        <authorList>
            <person name="Haridas S."/>
            <person name="Albert R."/>
            <person name="Binder M."/>
            <person name="Bloem J."/>
            <person name="Labutti K."/>
            <person name="Salamov A."/>
            <person name="Andreopoulos B."/>
            <person name="Baker S."/>
            <person name="Barry K."/>
            <person name="Bills G."/>
            <person name="Bluhm B."/>
            <person name="Cannon C."/>
            <person name="Castanera R."/>
            <person name="Culley D."/>
            <person name="Daum C."/>
            <person name="Ezra D."/>
            <person name="Gonzalez J."/>
            <person name="Henrissat B."/>
            <person name="Kuo A."/>
            <person name="Liang C."/>
            <person name="Lipzen A."/>
            <person name="Lutzoni F."/>
            <person name="Magnuson J."/>
            <person name="Mondo S."/>
            <person name="Nolan M."/>
            <person name="Ohm R."/>
            <person name="Pangilinan J."/>
            <person name="Park H.-J."/>
            <person name="Ramirez L."/>
            <person name="Alfaro M."/>
            <person name="Sun H."/>
            <person name="Tritt A."/>
            <person name="Yoshinaga Y."/>
            <person name="Zwiers L.-H."/>
            <person name="Turgeon B."/>
            <person name="Goodwin S."/>
            <person name="Spatafora J."/>
            <person name="Crous P."/>
            <person name="Grigoriev I."/>
        </authorList>
    </citation>
    <scope>NUCLEOTIDE SEQUENCE</scope>
    <source>
        <strain evidence="19">HMLAC05119</strain>
    </source>
</reference>
<comment type="subcellular location">
    <subcellularLocation>
        <location evidence="2 15">Secreted</location>
    </subcellularLocation>
</comment>
<evidence type="ECO:0000256" key="8">
    <source>
        <dbReference type="ARBA" id="ARBA00023008"/>
    </source>
</evidence>
<keyword evidence="10 15" id="KW-1015">Disulfide bond</keyword>
<evidence type="ECO:0000256" key="1">
    <source>
        <dbReference type="ARBA" id="ARBA00001973"/>
    </source>
</evidence>
<evidence type="ECO:0000256" key="10">
    <source>
        <dbReference type="ARBA" id="ARBA00023157"/>
    </source>
</evidence>
<feature type="chain" id="PRO_5025602192" description="AA9 family lytic polysaccharide monooxygenase" evidence="17">
    <location>
        <begin position="17"/>
        <end position="393"/>
    </location>
</feature>
<evidence type="ECO:0000256" key="2">
    <source>
        <dbReference type="ARBA" id="ARBA00004613"/>
    </source>
</evidence>
<comment type="similarity">
    <text evidence="13">Belongs to the polysaccharide monooxygenase AA9 family.</text>
</comment>
<dbReference type="Proteomes" id="UP000800096">
    <property type="component" value="Unassembled WGS sequence"/>
</dbReference>
<dbReference type="GO" id="GO:0046872">
    <property type="term" value="F:metal ion binding"/>
    <property type="evidence" value="ECO:0007669"/>
    <property type="project" value="UniProtKB-KW"/>
</dbReference>
<accession>A0A6A5QX09</accession>
<evidence type="ECO:0000259" key="18">
    <source>
        <dbReference type="Pfam" id="PF03443"/>
    </source>
</evidence>
<dbReference type="InterPro" id="IPR005103">
    <property type="entry name" value="AA9_LPMO"/>
</dbReference>
<keyword evidence="20" id="KW-1185">Reference proteome</keyword>